<dbReference type="InterPro" id="IPR050570">
    <property type="entry name" value="Cell_wall_metabolism_enzyme"/>
</dbReference>
<dbReference type="PANTHER" id="PTHR21666:SF289">
    <property type="entry name" value="L-ALA--D-GLU ENDOPEPTIDASE"/>
    <property type="match status" value="1"/>
</dbReference>
<dbReference type="EMBL" id="VHSH01000003">
    <property type="protein sequence ID" value="TQV80658.1"/>
    <property type="molecule type" value="Genomic_DNA"/>
</dbReference>
<evidence type="ECO:0000259" key="3">
    <source>
        <dbReference type="Pfam" id="PF01551"/>
    </source>
</evidence>
<evidence type="ECO:0000256" key="1">
    <source>
        <dbReference type="ARBA" id="ARBA00022729"/>
    </source>
</evidence>
<dbReference type="Pfam" id="PF01551">
    <property type="entry name" value="Peptidase_M23"/>
    <property type="match status" value="1"/>
</dbReference>
<dbReference type="Gene3D" id="2.70.70.10">
    <property type="entry name" value="Glucose Permease (Domain IIA)"/>
    <property type="match status" value="1"/>
</dbReference>
<reference evidence="4 5" key="1">
    <citation type="submission" date="2019-06" db="EMBL/GenBank/DDBJ databases">
        <title>Whole genome sequence for Rhodospirillaceae sp. R148.</title>
        <authorList>
            <person name="Wang G."/>
        </authorList>
    </citation>
    <scope>NUCLEOTIDE SEQUENCE [LARGE SCALE GENOMIC DNA]</scope>
    <source>
        <strain evidence="4 5">R148</strain>
    </source>
</reference>
<evidence type="ECO:0000256" key="2">
    <source>
        <dbReference type="SAM" id="SignalP"/>
    </source>
</evidence>
<comment type="caution">
    <text evidence="4">The sequence shown here is derived from an EMBL/GenBank/DDBJ whole genome shotgun (WGS) entry which is preliminary data.</text>
</comment>
<organism evidence="4 5">
    <name type="scientific">Denitrobaculum tricleocarpae</name>
    <dbReference type="NCBI Taxonomy" id="2591009"/>
    <lineage>
        <taxon>Bacteria</taxon>
        <taxon>Pseudomonadati</taxon>
        <taxon>Pseudomonadota</taxon>
        <taxon>Alphaproteobacteria</taxon>
        <taxon>Rhodospirillales</taxon>
        <taxon>Rhodospirillaceae</taxon>
        <taxon>Denitrobaculum</taxon>
    </lineage>
</organism>
<dbReference type="CDD" id="cd12797">
    <property type="entry name" value="M23_peptidase"/>
    <property type="match status" value="1"/>
</dbReference>
<evidence type="ECO:0000313" key="5">
    <source>
        <dbReference type="Proteomes" id="UP000315252"/>
    </source>
</evidence>
<keyword evidence="5" id="KW-1185">Reference proteome</keyword>
<dbReference type="AlphaFoldDB" id="A0A545TTV8"/>
<dbReference type="OrthoDB" id="5489603at2"/>
<feature type="signal peptide" evidence="2">
    <location>
        <begin position="1"/>
        <end position="23"/>
    </location>
</feature>
<feature type="chain" id="PRO_5022034105" evidence="2">
    <location>
        <begin position="24"/>
        <end position="352"/>
    </location>
</feature>
<feature type="domain" description="M23ase beta-sheet core" evidence="3">
    <location>
        <begin position="77"/>
        <end position="197"/>
    </location>
</feature>
<gene>
    <name evidence="4" type="ORF">FKG95_10880</name>
</gene>
<dbReference type="InterPro" id="IPR011055">
    <property type="entry name" value="Dup_hybrid_motif"/>
</dbReference>
<evidence type="ECO:0000313" key="4">
    <source>
        <dbReference type="EMBL" id="TQV80658.1"/>
    </source>
</evidence>
<sequence length="352" mass="38910">MRRLITGFLVPLIASAHLSGAAADTQPTPGYRLADAPVLSMPVDCTDKDFCSVQNYIDFDPGPGALDHTCGPLTYNGHKGIDIRLRSIATMERGVAVLAAADGTVIASRNDIPDRLLKQVEIPQALKGPVMPSNSVSIYHGNGWTTHYTHLRQGSVRVRNGQKLKRGEPLGLIGASGTTSFPHLHFILTHHQDVIDPYSGRLPGSGCGVSAHHSFWDDEAAEILAYRPSGVLNAGFDQIAPSMARVQRGLQKNERLPATAEQLVFWTQIWGLRRSDRVRMRLYDADGAVLTETIQRAERDSPVSLWYLPRRRGTDAWPAGTYKGEYFLERPVAPDSEKFDEVLKIIRKIEIR</sequence>
<keyword evidence="1 2" id="KW-0732">Signal</keyword>
<dbReference type="PANTHER" id="PTHR21666">
    <property type="entry name" value="PEPTIDASE-RELATED"/>
    <property type="match status" value="1"/>
</dbReference>
<dbReference type="SUPFAM" id="SSF51261">
    <property type="entry name" value="Duplicated hybrid motif"/>
    <property type="match status" value="1"/>
</dbReference>
<name>A0A545TTV8_9PROT</name>
<protein>
    <submittedName>
        <fullName evidence="4">M23 family metallopeptidase</fullName>
    </submittedName>
</protein>
<dbReference type="RefSeq" id="WP_142896372.1">
    <property type="nucleotide sequence ID" value="NZ_ML660054.1"/>
</dbReference>
<dbReference type="Proteomes" id="UP000315252">
    <property type="component" value="Unassembled WGS sequence"/>
</dbReference>
<proteinExistence type="predicted"/>
<dbReference type="InterPro" id="IPR016047">
    <property type="entry name" value="M23ase_b-sheet_dom"/>
</dbReference>
<dbReference type="GO" id="GO:0004222">
    <property type="term" value="F:metalloendopeptidase activity"/>
    <property type="evidence" value="ECO:0007669"/>
    <property type="project" value="TreeGrafter"/>
</dbReference>
<accession>A0A545TTV8</accession>